<dbReference type="EMBL" id="LAZR01001473">
    <property type="protein sequence ID" value="KKN44051.1"/>
    <property type="molecule type" value="Genomic_DNA"/>
</dbReference>
<dbReference type="GO" id="GO:0019843">
    <property type="term" value="F:rRNA binding"/>
    <property type="evidence" value="ECO:0007669"/>
    <property type="project" value="UniProtKB-KW"/>
</dbReference>
<dbReference type="GO" id="GO:0003735">
    <property type="term" value="F:structural constituent of ribosome"/>
    <property type="evidence" value="ECO:0007669"/>
    <property type="project" value="InterPro"/>
</dbReference>
<dbReference type="InterPro" id="IPR028333">
    <property type="entry name" value="Ribosomal_uS17_arc/euk"/>
</dbReference>
<dbReference type="GO" id="GO:0006412">
    <property type="term" value="P:translation"/>
    <property type="evidence" value="ECO:0007669"/>
    <property type="project" value="InterPro"/>
</dbReference>
<dbReference type="NCBIfam" id="NF006345">
    <property type="entry name" value="PRK08572.1"/>
    <property type="match status" value="1"/>
</dbReference>
<keyword evidence="4" id="KW-0689">Ribosomal protein</keyword>
<dbReference type="InterPro" id="IPR000266">
    <property type="entry name" value="Ribosomal_uS17"/>
</dbReference>
<name>A0A0F9T4U9_9ZZZZ</name>
<dbReference type="PANTHER" id="PTHR10744">
    <property type="entry name" value="40S RIBOSOMAL PROTEIN S11 FAMILY MEMBER"/>
    <property type="match status" value="1"/>
</dbReference>
<gene>
    <name evidence="7" type="ORF">LCGC14_0696950</name>
</gene>
<evidence type="ECO:0000256" key="2">
    <source>
        <dbReference type="ARBA" id="ARBA00022730"/>
    </source>
</evidence>
<reference evidence="7" key="1">
    <citation type="journal article" date="2015" name="Nature">
        <title>Complex archaea that bridge the gap between prokaryotes and eukaryotes.</title>
        <authorList>
            <person name="Spang A."/>
            <person name="Saw J.H."/>
            <person name="Jorgensen S.L."/>
            <person name="Zaremba-Niedzwiedzka K."/>
            <person name="Martijn J."/>
            <person name="Lind A.E."/>
            <person name="van Eijk R."/>
            <person name="Schleper C."/>
            <person name="Guy L."/>
            <person name="Ettema T.J."/>
        </authorList>
    </citation>
    <scope>NUCLEOTIDE SEQUENCE</scope>
</reference>
<evidence type="ECO:0000313" key="7">
    <source>
        <dbReference type="EMBL" id="KKN44051.1"/>
    </source>
</evidence>
<dbReference type="Pfam" id="PF00366">
    <property type="entry name" value="Ribosomal_S17"/>
    <property type="match status" value="1"/>
</dbReference>
<proteinExistence type="inferred from homology"/>
<keyword evidence="5" id="KW-0687">Ribonucleoprotein</keyword>
<keyword evidence="2" id="KW-0699">rRNA-binding</keyword>
<dbReference type="SUPFAM" id="SSF50249">
    <property type="entry name" value="Nucleic acid-binding proteins"/>
    <property type="match status" value="1"/>
</dbReference>
<evidence type="ECO:0000256" key="3">
    <source>
        <dbReference type="ARBA" id="ARBA00022884"/>
    </source>
</evidence>
<evidence type="ECO:0000256" key="4">
    <source>
        <dbReference type="ARBA" id="ARBA00022980"/>
    </source>
</evidence>
<dbReference type="HAMAP" id="MF_01345_A">
    <property type="entry name" value="Ribosomal_uS17_A"/>
    <property type="match status" value="1"/>
</dbReference>
<keyword evidence="3" id="KW-0694">RNA-binding</keyword>
<dbReference type="NCBIfam" id="TIGR03630">
    <property type="entry name" value="uS17_arch"/>
    <property type="match status" value="1"/>
</dbReference>
<dbReference type="AlphaFoldDB" id="A0A0F9T4U9"/>
<dbReference type="PANTHER" id="PTHR10744:SF9">
    <property type="entry name" value="40S RIBOSOMAL PROTEIN S11-RELATED"/>
    <property type="match status" value="1"/>
</dbReference>
<organism evidence="7">
    <name type="scientific">marine sediment metagenome</name>
    <dbReference type="NCBI Taxonomy" id="412755"/>
    <lineage>
        <taxon>unclassified sequences</taxon>
        <taxon>metagenomes</taxon>
        <taxon>ecological metagenomes</taxon>
    </lineage>
</organism>
<evidence type="ECO:0000256" key="5">
    <source>
        <dbReference type="ARBA" id="ARBA00023274"/>
    </source>
</evidence>
<dbReference type="InterPro" id="IPR019978">
    <property type="entry name" value="Ribosomal_uS17_archaeal"/>
</dbReference>
<dbReference type="CDD" id="cd00364">
    <property type="entry name" value="Ribosomal_uS17"/>
    <property type="match status" value="1"/>
</dbReference>
<dbReference type="InterPro" id="IPR012340">
    <property type="entry name" value="NA-bd_OB-fold"/>
</dbReference>
<dbReference type="GO" id="GO:0022627">
    <property type="term" value="C:cytosolic small ribosomal subunit"/>
    <property type="evidence" value="ECO:0007669"/>
    <property type="project" value="TreeGrafter"/>
</dbReference>
<accession>A0A0F9T4U9</accession>
<sequence length="117" mass="13489">MSRNIGIPGITPPKVKTEECKDQSCPFHGTTRIRGKITQGIVMSKKSKNIVIIRRDYVQFIKKYQRYERRNTRLACHLPDCLSHEIEIGDFVKVGESRKISKTKAFIVLDKITREAV</sequence>
<dbReference type="Gene3D" id="2.40.50.1000">
    <property type="match status" value="1"/>
</dbReference>
<comment type="similarity">
    <text evidence="1">Belongs to the universal ribosomal protein uS17 family.</text>
</comment>
<evidence type="ECO:0000256" key="1">
    <source>
        <dbReference type="ARBA" id="ARBA00010254"/>
    </source>
</evidence>
<protein>
    <recommendedName>
        <fullName evidence="8">30S ribosomal protein S17</fullName>
    </recommendedName>
</protein>
<feature type="region of interest" description="Disordered" evidence="6">
    <location>
        <begin position="1"/>
        <end position="23"/>
    </location>
</feature>
<comment type="caution">
    <text evidence="7">The sequence shown here is derived from an EMBL/GenBank/DDBJ whole genome shotgun (WGS) entry which is preliminary data.</text>
</comment>
<evidence type="ECO:0000256" key="6">
    <source>
        <dbReference type="SAM" id="MobiDB-lite"/>
    </source>
</evidence>
<evidence type="ECO:0008006" key="8">
    <source>
        <dbReference type="Google" id="ProtNLM"/>
    </source>
</evidence>